<dbReference type="EMBL" id="MRCB01000031">
    <property type="protein sequence ID" value="OKH20355.1"/>
    <property type="molecule type" value="Genomic_DNA"/>
</dbReference>
<dbReference type="AlphaFoldDB" id="A0A1U7H9Z5"/>
<feature type="compositionally biased region" description="Basic and acidic residues" evidence="1">
    <location>
        <begin position="109"/>
        <end position="127"/>
    </location>
</feature>
<dbReference type="InterPro" id="IPR046599">
    <property type="entry name" value="DUF6658"/>
</dbReference>
<reference evidence="2 3" key="1">
    <citation type="submission" date="2016-11" db="EMBL/GenBank/DDBJ databases">
        <title>Draft Genome Sequences of Nine Cyanobacterial Strains from Diverse Habitats.</title>
        <authorList>
            <person name="Zhu T."/>
            <person name="Hou S."/>
            <person name="Lu X."/>
            <person name="Hess W.R."/>
        </authorList>
    </citation>
    <scope>NUCLEOTIDE SEQUENCE [LARGE SCALE GENOMIC DNA]</scope>
    <source>
        <strain evidence="2 3">NIES-593</strain>
    </source>
</reference>
<dbReference type="RefSeq" id="WP_073601119.1">
    <property type="nucleotide sequence ID" value="NZ_MRCB01000031.1"/>
</dbReference>
<dbReference type="OrthoDB" id="513842at2"/>
<name>A0A1U7H9Z5_9CYAN</name>
<dbReference type="Pfam" id="PF20363">
    <property type="entry name" value="DUF6658"/>
    <property type="match status" value="1"/>
</dbReference>
<gene>
    <name evidence="2" type="ORF">NIES593_19215</name>
</gene>
<dbReference type="Gene3D" id="1.20.120.20">
    <property type="entry name" value="Apolipoprotein"/>
    <property type="match status" value="1"/>
</dbReference>
<keyword evidence="3" id="KW-1185">Reference proteome</keyword>
<evidence type="ECO:0000313" key="3">
    <source>
        <dbReference type="Proteomes" id="UP000186868"/>
    </source>
</evidence>
<accession>A0A1U7H9Z5</accession>
<feature type="region of interest" description="Disordered" evidence="1">
    <location>
        <begin position="109"/>
        <end position="167"/>
    </location>
</feature>
<proteinExistence type="predicted"/>
<comment type="caution">
    <text evidence="2">The sequence shown here is derived from an EMBL/GenBank/DDBJ whole genome shotgun (WGS) entry which is preliminary data.</text>
</comment>
<evidence type="ECO:0000313" key="2">
    <source>
        <dbReference type="EMBL" id="OKH20355.1"/>
    </source>
</evidence>
<organism evidence="2 3">
    <name type="scientific">Hydrococcus rivularis NIES-593</name>
    <dbReference type="NCBI Taxonomy" id="1921803"/>
    <lineage>
        <taxon>Bacteria</taxon>
        <taxon>Bacillati</taxon>
        <taxon>Cyanobacteriota</taxon>
        <taxon>Cyanophyceae</taxon>
        <taxon>Pleurocapsales</taxon>
        <taxon>Hydrococcaceae</taxon>
        <taxon>Hydrococcus</taxon>
    </lineage>
</organism>
<dbReference type="SUPFAM" id="SSF58113">
    <property type="entry name" value="Apolipoprotein A-I"/>
    <property type="match status" value="1"/>
</dbReference>
<feature type="compositionally biased region" description="Basic and acidic residues" evidence="1">
    <location>
        <begin position="134"/>
        <end position="144"/>
    </location>
</feature>
<dbReference type="Proteomes" id="UP000186868">
    <property type="component" value="Unassembled WGS sequence"/>
</dbReference>
<protein>
    <submittedName>
        <fullName evidence="2">Uncharacterized protein</fullName>
    </submittedName>
</protein>
<sequence>MNNTIAFVKRLRLARILVVCLAGIVLFVSTACSQSPSVSSSKLGADKDTTPYELKTPQAEHLKESYTTEPRRGEMNAVESRANELVNQSQRNLQKRAATPAEAVDNLLRERESAAQTAEDKLEKASERVGSSVEEMKEGAERGFRNLQENVKSAAEDVSENVQQTIR</sequence>
<evidence type="ECO:0000256" key="1">
    <source>
        <dbReference type="SAM" id="MobiDB-lite"/>
    </source>
</evidence>